<dbReference type="Pfam" id="PF04857">
    <property type="entry name" value="CAF1"/>
    <property type="match status" value="2"/>
</dbReference>
<comment type="caution">
    <text evidence="3">The sequence shown here is derived from an EMBL/GenBank/DDBJ whole genome shotgun (WGS) entry which is preliminary data.</text>
</comment>
<dbReference type="PANTHER" id="PTHR15092:SF22">
    <property type="entry name" value="POLY(A)-SPECIFIC RIBONUCLEASE PNLDC1"/>
    <property type="match status" value="1"/>
</dbReference>
<organism evidence="3 4">
    <name type="scientific">Prorocentrum cordatum</name>
    <dbReference type="NCBI Taxonomy" id="2364126"/>
    <lineage>
        <taxon>Eukaryota</taxon>
        <taxon>Sar</taxon>
        <taxon>Alveolata</taxon>
        <taxon>Dinophyceae</taxon>
        <taxon>Prorocentrales</taxon>
        <taxon>Prorocentraceae</taxon>
        <taxon>Prorocentrum</taxon>
    </lineage>
</organism>
<feature type="compositionally biased region" description="Basic residues" evidence="2">
    <location>
        <begin position="390"/>
        <end position="401"/>
    </location>
</feature>
<dbReference type="PANTHER" id="PTHR15092">
    <property type="entry name" value="POLY A -SPECIFIC RIBONUCLEASE/TARGET OF EGR1, MEMBER 1"/>
    <property type="match status" value="1"/>
</dbReference>
<comment type="similarity">
    <text evidence="1">Belongs to the CAF1 family.</text>
</comment>
<feature type="compositionally biased region" description="Basic and acidic residues" evidence="2">
    <location>
        <begin position="453"/>
        <end position="463"/>
    </location>
</feature>
<accession>A0ABN9RLV3</accession>
<feature type="compositionally biased region" description="Low complexity" evidence="2">
    <location>
        <begin position="343"/>
        <end position="352"/>
    </location>
</feature>
<dbReference type="InterPro" id="IPR036397">
    <property type="entry name" value="RNaseH_sf"/>
</dbReference>
<proteinExistence type="inferred from homology"/>
<gene>
    <name evidence="3" type="ORF">PCOR1329_LOCUS21940</name>
</gene>
<feature type="compositionally biased region" description="Basic residues" evidence="2">
    <location>
        <begin position="368"/>
        <end position="382"/>
    </location>
</feature>
<evidence type="ECO:0000313" key="3">
    <source>
        <dbReference type="EMBL" id="CAK0820144.1"/>
    </source>
</evidence>
<protein>
    <submittedName>
        <fullName evidence="3">Uncharacterized protein</fullName>
    </submittedName>
</protein>
<feature type="compositionally biased region" description="Low complexity" evidence="2">
    <location>
        <begin position="430"/>
        <end position="439"/>
    </location>
</feature>
<sequence>MSFRLTAQRPSSLPGPSYLPAPSQTWAAAPASRQGPPEGPMQPGGIDPGVAVARCVSDIEVADIVALDLEFSGLFLRMGRDSPPPALEEYFAKCLESVPRFLPLQLGVCCARQRPAPSPGAGGSACGAWELRSHEFNLWPGPGRRVFSADMESLKFLRQHGFDFNAFLEQAHPFVRLPQKAEAGGAEPGASKSDLGPPACATRVLEAMRRTRVPVVVHNGLLDLLHLYDKFVADLPGDSRAFGGAWLANFPLLFDTRLVAQEGRGRQFSMLGSSLTLEQLHRHLASLPELAVRFERCGPLDGARGAHGSSGYDATLTAEVFIMEVDAWLRHEDSQSRKRRRTSASAADAGACAGEGEGAAAGGSRGAGRWRRGGRRLDRGRRRAQEAPRRRPHRGARRARARLGGPAGEPPGVPAPPQPHRLRPSSGPARRTCTSRSSRAQVPGSFRALPAAEARRPRLERLRAGGCGPRPPTS</sequence>
<dbReference type="Proteomes" id="UP001189429">
    <property type="component" value="Unassembled WGS sequence"/>
</dbReference>
<reference evidence="3" key="1">
    <citation type="submission" date="2023-10" db="EMBL/GenBank/DDBJ databases">
        <authorList>
            <person name="Chen Y."/>
            <person name="Shah S."/>
            <person name="Dougan E. K."/>
            <person name="Thang M."/>
            <person name="Chan C."/>
        </authorList>
    </citation>
    <scope>NUCLEOTIDE SEQUENCE [LARGE SCALE GENOMIC DNA]</scope>
</reference>
<feature type="region of interest" description="Disordered" evidence="2">
    <location>
        <begin position="332"/>
        <end position="474"/>
    </location>
</feature>
<feature type="compositionally biased region" description="Gly residues" evidence="2">
    <location>
        <begin position="353"/>
        <end position="366"/>
    </location>
</feature>
<evidence type="ECO:0000256" key="2">
    <source>
        <dbReference type="SAM" id="MobiDB-lite"/>
    </source>
</evidence>
<name>A0ABN9RLV3_9DINO</name>
<feature type="region of interest" description="Disordered" evidence="2">
    <location>
        <begin position="1"/>
        <end position="46"/>
    </location>
</feature>
<dbReference type="InterPro" id="IPR051181">
    <property type="entry name" value="CAF1_poly(A)_ribonucleases"/>
</dbReference>
<feature type="compositionally biased region" description="Pro residues" evidence="2">
    <location>
        <begin position="408"/>
        <end position="419"/>
    </location>
</feature>
<dbReference type="InterPro" id="IPR006941">
    <property type="entry name" value="RNase_CAF1"/>
</dbReference>
<dbReference type="SUPFAM" id="SSF53098">
    <property type="entry name" value="Ribonuclease H-like"/>
    <property type="match status" value="1"/>
</dbReference>
<evidence type="ECO:0000313" key="4">
    <source>
        <dbReference type="Proteomes" id="UP001189429"/>
    </source>
</evidence>
<dbReference type="EMBL" id="CAUYUJ010007269">
    <property type="protein sequence ID" value="CAK0820144.1"/>
    <property type="molecule type" value="Genomic_DNA"/>
</dbReference>
<keyword evidence="4" id="KW-1185">Reference proteome</keyword>
<dbReference type="InterPro" id="IPR012337">
    <property type="entry name" value="RNaseH-like_sf"/>
</dbReference>
<evidence type="ECO:0000256" key="1">
    <source>
        <dbReference type="ARBA" id="ARBA00008372"/>
    </source>
</evidence>
<dbReference type="Gene3D" id="3.30.420.10">
    <property type="entry name" value="Ribonuclease H-like superfamily/Ribonuclease H"/>
    <property type="match status" value="1"/>
</dbReference>